<dbReference type="PANTHER" id="PTHR38471:SF2">
    <property type="entry name" value="FOUR HELIX BUNDLE PROTEIN"/>
    <property type="match status" value="1"/>
</dbReference>
<proteinExistence type="predicted"/>
<accession>A0A7D7LQL5</accession>
<dbReference type="EMBL" id="JACEUX010000002">
    <property type="protein sequence ID" value="MBA5246878.1"/>
    <property type="molecule type" value="Genomic_DNA"/>
</dbReference>
<evidence type="ECO:0000313" key="3">
    <source>
        <dbReference type="Proteomes" id="UP000515349"/>
    </source>
</evidence>
<dbReference type="SUPFAM" id="SSF158446">
    <property type="entry name" value="IVS-encoded protein-like"/>
    <property type="match status" value="1"/>
</dbReference>
<name>A0A7D7LQL5_9FLAO</name>
<organism evidence="2 3">
    <name type="scientific">Marnyiella aurantia</name>
    <dbReference type="NCBI Taxonomy" id="2758037"/>
    <lineage>
        <taxon>Bacteria</taxon>
        <taxon>Pseudomonadati</taxon>
        <taxon>Bacteroidota</taxon>
        <taxon>Flavobacteriia</taxon>
        <taxon>Flavobacteriales</taxon>
        <taxon>Weeksellaceae</taxon>
        <taxon>Marnyiella</taxon>
    </lineage>
</organism>
<dbReference type="KEGG" id="cbau:H1R16_08605"/>
<dbReference type="AlphaFoldDB" id="A0A7D7LQL5"/>
<dbReference type="EMBL" id="CP059472">
    <property type="protein sequence ID" value="QMS97778.1"/>
    <property type="molecule type" value="Genomic_DNA"/>
</dbReference>
<dbReference type="RefSeq" id="WP_181886985.1">
    <property type="nucleotide sequence ID" value="NZ_CP059472.1"/>
</dbReference>
<dbReference type="InterPro" id="IPR012657">
    <property type="entry name" value="23S_rRNA-intervening_sequence"/>
</dbReference>
<dbReference type="Proteomes" id="UP000539710">
    <property type="component" value="Unassembled WGS sequence"/>
</dbReference>
<sequence length="133" mass="15428">MASVKRFEDLEIWQLSRLLCNDIFEIIRNTGLDRNFKLANQIEGSSGSVMDNIAEGFERNGNKEFIQFLSIAKASCGETRSQLYRILDRKFISQEKFDKLRSQTEQLSIKISNLMDYLSKSEMKGSKYNKPKD</sequence>
<evidence type="ECO:0000313" key="2">
    <source>
        <dbReference type="EMBL" id="QMS97778.1"/>
    </source>
</evidence>
<protein>
    <submittedName>
        <fullName evidence="2">Four helix bundle protein</fullName>
    </submittedName>
</protein>
<dbReference type="Proteomes" id="UP000515349">
    <property type="component" value="Chromosome"/>
</dbReference>
<dbReference type="InterPro" id="IPR036583">
    <property type="entry name" value="23S_rRNA_IVS_sf"/>
</dbReference>
<reference evidence="1" key="3">
    <citation type="submission" date="2020-07" db="EMBL/GenBank/DDBJ databases">
        <authorList>
            <person name="Yang C."/>
        </authorList>
    </citation>
    <scope>NUCLEOTIDE SEQUENCE</scope>
    <source>
        <strain evidence="1">Cx-624</strain>
    </source>
</reference>
<reference evidence="4" key="2">
    <citation type="submission" date="2020-07" db="EMBL/GenBank/DDBJ databases">
        <title>Flavobacterium sp. xlx-214.</title>
        <authorList>
            <person name="Yang C."/>
        </authorList>
    </citation>
    <scope>NUCLEOTIDE SEQUENCE [LARGE SCALE GENOMIC DNA]</scope>
    <source>
        <strain evidence="4">CX-624</strain>
    </source>
</reference>
<evidence type="ECO:0000313" key="1">
    <source>
        <dbReference type="EMBL" id="MBA5246878.1"/>
    </source>
</evidence>
<gene>
    <name evidence="2" type="ORF">H1R16_08605</name>
    <name evidence="1" type="ORF">H2507_06835</name>
</gene>
<dbReference type="Pfam" id="PF05635">
    <property type="entry name" value="23S_rRNA_IVP"/>
    <property type="match status" value="1"/>
</dbReference>
<keyword evidence="4" id="KW-1185">Reference proteome</keyword>
<dbReference type="NCBIfam" id="TIGR02436">
    <property type="entry name" value="four helix bundle protein"/>
    <property type="match status" value="1"/>
</dbReference>
<dbReference type="PANTHER" id="PTHR38471">
    <property type="entry name" value="FOUR HELIX BUNDLE PROTEIN"/>
    <property type="match status" value="1"/>
</dbReference>
<dbReference type="Gene3D" id="1.20.1440.60">
    <property type="entry name" value="23S rRNA-intervening sequence"/>
    <property type="match status" value="1"/>
</dbReference>
<dbReference type="CDD" id="cd16377">
    <property type="entry name" value="23S_rRNA_IVP_like"/>
    <property type="match status" value="1"/>
</dbReference>
<reference evidence="2 3" key="1">
    <citation type="submission" date="2020-07" db="EMBL/GenBank/DDBJ databases">
        <title>Chryseobacterium sp.cx-624.</title>
        <authorList>
            <person name="Yang C."/>
        </authorList>
    </citation>
    <scope>NUCLEOTIDE SEQUENCE [LARGE SCALE GENOMIC DNA]</scope>
    <source>
        <strain evidence="2">Cx-624</strain>
        <strain evidence="3">cx-624</strain>
    </source>
</reference>
<evidence type="ECO:0000313" key="4">
    <source>
        <dbReference type="Proteomes" id="UP000539710"/>
    </source>
</evidence>